<dbReference type="Proteomes" id="UP000004906">
    <property type="component" value="Unassembled WGS sequence"/>
</dbReference>
<dbReference type="AlphaFoldDB" id="A0A6C8GS13"/>
<feature type="non-terminal residue" evidence="1">
    <location>
        <position position="60"/>
    </location>
</feature>
<dbReference type="EMBL" id="AFCI01000343">
    <property type="protein sequence ID" value="EHC40104.1"/>
    <property type="molecule type" value="Genomic_DNA"/>
</dbReference>
<accession>A0A6C8GS13</accession>
<evidence type="ECO:0000313" key="2">
    <source>
        <dbReference type="Proteomes" id="UP000004906"/>
    </source>
</evidence>
<evidence type="ECO:0000313" key="1">
    <source>
        <dbReference type="EMBL" id="EHC40104.1"/>
    </source>
</evidence>
<sequence>MQRNDIFKDGKVLIIDKREIQIQTIIFYLRADAVNRRRPLTEYLRQPILTRAQSDAQLVL</sequence>
<reference evidence="1 2" key="1">
    <citation type="journal article" date="2011" name="BMC Genomics">
        <title>Genome sequencing reveals diversification of virulence factor content and possible host adaptation in distinct subpopulations of Salmonella enterica.</title>
        <authorList>
            <person name="den Bakker H.C."/>
            <person name="Moreno Switt A.I."/>
            <person name="Govoni G."/>
            <person name="Cummings C.A."/>
            <person name="Ranieri M.L."/>
            <person name="Degoricija L."/>
            <person name="Hoelzer K."/>
            <person name="Rodriguez-Rivera L.D."/>
            <person name="Brown S."/>
            <person name="Bolchacova E."/>
            <person name="Furtado M.R."/>
            <person name="Wiedmann M."/>
        </authorList>
    </citation>
    <scope>NUCLEOTIDE SEQUENCE [LARGE SCALE GENOMIC DNA]</scope>
    <source>
        <strain evidence="1 2">A4-669</strain>
    </source>
</reference>
<protein>
    <submittedName>
        <fullName evidence="1">Uncharacterized protein</fullName>
    </submittedName>
</protein>
<organism evidence="1 2">
    <name type="scientific">Salmonella enterica subsp. enterica serovar Adelaide str. A4-669</name>
    <dbReference type="NCBI Taxonomy" id="913063"/>
    <lineage>
        <taxon>Bacteria</taxon>
        <taxon>Pseudomonadati</taxon>
        <taxon>Pseudomonadota</taxon>
        <taxon>Gammaproteobacteria</taxon>
        <taxon>Enterobacterales</taxon>
        <taxon>Enterobacteriaceae</taxon>
        <taxon>Salmonella</taxon>
    </lineage>
</organism>
<proteinExistence type="predicted"/>
<comment type="caution">
    <text evidence="1">The sequence shown here is derived from an EMBL/GenBank/DDBJ whole genome shotgun (WGS) entry which is preliminary data.</text>
</comment>
<name>A0A6C8GS13_SALET</name>
<gene>
    <name evidence="1" type="ORF">LTSEADE_0970</name>
</gene>